<dbReference type="InterPro" id="IPR011009">
    <property type="entry name" value="Kinase-like_dom_sf"/>
</dbReference>
<evidence type="ECO:0000259" key="28">
    <source>
        <dbReference type="PROSITE" id="PS51379"/>
    </source>
</evidence>
<evidence type="ECO:0000256" key="4">
    <source>
        <dbReference type="ARBA" id="ARBA00004273"/>
    </source>
</evidence>
<keyword evidence="19 29" id="KW-0830">Ubiquinone</keyword>
<dbReference type="GO" id="GO:0004672">
    <property type="term" value="F:protein kinase activity"/>
    <property type="evidence" value="ECO:0007669"/>
    <property type="project" value="InterPro"/>
</dbReference>
<comment type="catalytic activity">
    <reaction evidence="24">
        <text>a ubiquinone + reduced [electron-transfer flavoprotein] = a ubiquinol + oxidized [electron-transfer flavoprotein] + H(+)</text>
        <dbReference type="Rhea" id="RHEA:24052"/>
        <dbReference type="Rhea" id="RHEA-COMP:9565"/>
        <dbReference type="Rhea" id="RHEA-COMP:9566"/>
        <dbReference type="Rhea" id="RHEA-COMP:10685"/>
        <dbReference type="Rhea" id="RHEA-COMP:10686"/>
        <dbReference type="ChEBI" id="CHEBI:15378"/>
        <dbReference type="ChEBI" id="CHEBI:16389"/>
        <dbReference type="ChEBI" id="CHEBI:17976"/>
        <dbReference type="ChEBI" id="CHEBI:57692"/>
        <dbReference type="ChEBI" id="CHEBI:58307"/>
        <dbReference type="EC" id="1.5.5.1"/>
    </reaction>
</comment>
<evidence type="ECO:0000256" key="7">
    <source>
        <dbReference type="ARBA" id="ARBA00012502"/>
    </source>
</evidence>
<evidence type="ECO:0000256" key="2">
    <source>
        <dbReference type="ARBA" id="ARBA00001974"/>
    </source>
</evidence>
<evidence type="ECO:0000256" key="3">
    <source>
        <dbReference type="ARBA" id="ARBA00002819"/>
    </source>
</evidence>
<evidence type="ECO:0000313" key="29">
    <source>
        <dbReference type="EMBL" id="OLP93522.1"/>
    </source>
</evidence>
<evidence type="ECO:0000256" key="10">
    <source>
        <dbReference type="ARBA" id="ARBA00022630"/>
    </source>
</evidence>
<dbReference type="EC" id="1.5.5.1" evidence="8"/>
<keyword evidence="18" id="KW-0411">Iron-sulfur</keyword>
<keyword evidence="12" id="KW-0999">Mitochondrion inner membrane</keyword>
<dbReference type="Pfam" id="PF00069">
    <property type="entry name" value="Pkinase"/>
    <property type="match status" value="2"/>
</dbReference>
<evidence type="ECO:0000259" key="27">
    <source>
        <dbReference type="PROSITE" id="PS50011"/>
    </source>
</evidence>
<keyword evidence="21" id="KW-0472">Membrane</keyword>
<evidence type="ECO:0000256" key="5">
    <source>
        <dbReference type="ARBA" id="ARBA00005591"/>
    </source>
</evidence>
<evidence type="ECO:0000256" key="6">
    <source>
        <dbReference type="ARBA" id="ARBA00006796"/>
    </source>
</evidence>
<dbReference type="OrthoDB" id="437331at2759"/>
<comment type="similarity">
    <text evidence="6">Belongs to the ETF-QO/FixC family.</text>
</comment>
<dbReference type="PANTHER" id="PTHR10617">
    <property type="entry name" value="ELECTRON TRANSFER FLAVOPROTEIN-UBIQUINONE OXIDOREDUCTASE"/>
    <property type="match status" value="1"/>
</dbReference>
<evidence type="ECO:0000256" key="19">
    <source>
        <dbReference type="ARBA" id="ARBA00023075"/>
    </source>
</evidence>
<keyword evidence="10" id="KW-0285">Flavoprotein</keyword>
<name>A0A1Q9DEF1_SYMMI</name>
<evidence type="ECO:0000256" key="15">
    <source>
        <dbReference type="ARBA" id="ARBA00022982"/>
    </source>
</evidence>
<dbReference type="PANTHER" id="PTHR10617:SF107">
    <property type="entry name" value="ELECTRON TRANSFER FLAVOPROTEIN-UBIQUINONE OXIDOREDUCTASE, MITOCHONDRIAL"/>
    <property type="match status" value="1"/>
</dbReference>
<dbReference type="Pfam" id="PF01625">
    <property type="entry name" value="PMSR"/>
    <property type="match status" value="1"/>
</dbReference>
<dbReference type="InterPro" id="IPR002569">
    <property type="entry name" value="Met_Sox_Rdtase_MsrA_dom"/>
</dbReference>
<evidence type="ECO:0000256" key="14">
    <source>
        <dbReference type="ARBA" id="ARBA00022946"/>
    </source>
</evidence>
<evidence type="ECO:0000256" key="21">
    <source>
        <dbReference type="ARBA" id="ARBA00023136"/>
    </source>
</evidence>
<protein>
    <recommendedName>
        <fullName evidence="23">Electron-transferring-flavoprotein dehydrogenase</fullName>
        <ecNumber evidence="8">1.5.5.1</ecNumber>
        <ecNumber evidence="7">1.8.4.11</ecNumber>
    </recommendedName>
    <alternativeName>
        <fullName evidence="22">Peptide-methionine (S)-S-oxide reductase</fullName>
    </alternativeName>
</protein>
<dbReference type="InterPro" id="IPR017896">
    <property type="entry name" value="4Fe4S_Fe-S-bd"/>
</dbReference>
<dbReference type="Gene3D" id="3.90.70.10">
    <property type="entry name" value="Cysteine proteinases"/>
    <property type="match status" value="1"/>
</dbReference>
<keyword evidence="13" id="KW-0274">FAD</keyword>
<dbReference type="Gene3D" id="2.120.10.30">
    <property type="entry name" value="TolB, C-terminal domain"/>
    <property type="match status" value="1"/>
</dbReference>
<evidence type="ECO:0000256" key="22">
    <source>
        <dbReference type="ARBA" id="ARBA00030643"/>
    </source>
</evidence>
<dbReference type="SUPFAM" id="SSF54862">
    <property type="entry name" value="4Fe-4S ferredoxins"/>
    <property type="match status" value="1"/>
</dbReference>
<dbReference type="GO" id="GO:0005743">
    <property type="term" value="C:mitochondrial inner membrane"/>
    <property type="evidence" value="ECO:0007669"/>
    <property type="project" value="UniProtKB-SubCell"/>
</dbReference>
<evidence type="ECO:0000256" key="26">
    <source>
        <dbReference type="SAM" id="SignalP"/>
    </source>
</evidence>
<evidence type="ECO:0000256" key="20">
    <source>
        <dbReference type="ARBA" id="ARBA00023128"/>
    </source>
</evidence>
<dbReference type="InterPro" id="IPR038765">
    <property type="entry name" value="Papain-like_cys_pep_sf"/>
</dbReference>
<dbReference type="Gene3D" id="3.30.1060.10">
    <property type="entry name" value="Peptide methionine sulphoxide reductase MsrA"/>
    <property type="match status" value="1"/>
</dbReference>
<evidence type="ECO:0000256" key="23">
    <source>
        <dbReference type="ARBA" id="ARBA00032754"/>
    </source>
</evidence>
<dbReference type="EC" id="1.8.4.11" evidence="7"/>
<dbReference type="HAMAP" id="MF_01401">
    <property type="entry name" value="MsrA"/>
    <property type="match status" value="1"/>
</dbReference>
<comment type="caution">
    <text evidence="29">The sequence shown here is derived from an EMBL/GenBank/DDBJ whole genome shotgun (WGS) entry which is preliminary data.</text>
</comment>
<feature type="compositionally biased region" description="Polar residues" evidence="25">
    <location>
        <begin position="2938"/>
        <end position="2948"/>
    </location>
</feature>
<keyword evidence="30" id="KW-1185">Reference proteome</keyword>
<feature type="chain" id="PRO_5012254887" description="Electron-transferring-flavoprotein dehydrogenase" evidence="26">
    <location>
        <begin position="23"/>
        <end position="3659"/>
    </location>
</feature>
<sequence>MGWTWLTCVELSVLSLALQALAQNTGPGAPVSFQQPGFQNRYYQASGYLGSRVLEHNRTTPDRRFDQYIEVLWPSNAVVDRERQIWLSDQRQHQIVLVKATSRYVTWPAFYTEYAGARGLPGHVDGSRLKARFNNPKGIVITIDPRRPLRLYVADSGNHCIRVLNYDSGRVATIAGSKDTRGWRDGPGQEAQFDEPSGLGMDSEGLHLFVLDNFRRIRYIELYLKKKTVTTLVGGACRAVSRWTDYYSIIQRRVGCHPDWKATAAKEPVDVFVSGEGVFFCAGHKATCAPRNHHALADRLAPQLLTEEYAQQLLEGVPPEDPYDMPLVLYLGFECQMQTHNAPQVSRWCLSVFHDNVSQEPCLLQIGFGGEAGRFTWARDKGSELLIRTLQSKCDLVWQVPTFRRIFVRAVVRALPATSVYAASAMSVTFVQTPAQSVAALSPVQGTPALRGAEAPSQGYQGSAATAVGAAALCLGASLARRAGTEKRAARGARVATKALGSIEQFKVFGPPEDPFVIETDKVLGVGGQGTVYLCHKQSTPNVKHAVKTIPIWRLLMDPSCDEKIADIRKETEVLMKIQGHPNICACLGCFDAYRPGTSQAQYIMIVMELVDGGELAGYIKDGQTSLPEDVVKSVTKQTAMGLKFIHERDIVHRDLKAENILVCAQQLTAQTPVKLIDFGVAKNLSGTVARSCVGTTEIMAPELVSAKMMIAPKGVQLATHGPYTFQPPQQQSPGFGIVTQRPDGKGAMVNGIEPGGQAAGFGVGDGWAISHINGQEILEMPFVKDFNELGAGTKGGVTAITEILGGLSAPFQVQFVELPKREFTKAVDLWSLGCTMYVMLTGIKPFSDEEKIVNAEYDPTPLNKCSPQAQELVKSLLKLNPAERPTVDQVLAHPFLQCSQLRKGRFYTASLTEPPGIGFRTCKRMVLLVAFLGSTLSFVGLRSAPRQESRIALRGQAGASATPWTPVLSRDVVEIEHRFTAPAQGARCRFMIKADADASEVLAEGRKRLGFNQEWMPDSDFKIYNSEDEEAGPLKGKMKDNGLIDFTYEVLLVAFLGSTLSFVNLCGRQAPRQARRKPHGTEGTSRRFRHSVVSRQCWLNETPVLSRDVVEIECLIPVILHLREFTAPAQGARCRFMIKADSFVIAGFYISSQQCAPWKADADASEVLAEGRKRLGFNQEWMPDSDFKIYNSEDEEAGPLKGKMKDNGLIDFTYEVMLVAFLGSSLSFVGLRAAPRQESRTALRGQAGASATPWTPVLSRDVVEIECWAQADADASEAARVDASACVVLAEGRKRLGFNQEWMPDSDFKIYNSEDEEAGPLKGKMKDNGLIDFTYEARSTCTTSLSENKAGHENTRVMLVAFLGSSLSFVGLRAAPRQESRTALRGQAGASATPWTPVLSRDVVEIECWAQADADASEAARVDASACVVLAEGRKRLGFNQEWMPDSDFKIYNSEDEEAGPLKGKMKDNGLIDFTYEVHLYYAGCGRRDGGDNHFSPFDDISRNASIRRSVRFRESLLSLYKNNWAASCVPWQLQSAMHVLHLITAGADSKEKYGSDNFNYRGNAECSAFPADSSDVEQHAQNVDRALSAKPVNQHDEKNWVEVMPIDADIETPSFAHPSLSHSLPMPEVTVFSVDAAAHPQHAVADEVGDASQPRCMAGRAWRRRACKWMWKASESIVSVLMVLTLSTQTTGTGKLPFLHLSCLKVKTMVLDQVPYVESKAFAEQLISQEREKLCPRLPSRISLEIQEVTFVFRAKLTTEDHNIPNQAKEILRTGIEGEAVTGNGVPPQGEAVLTAALLPLASYGLTRQHNFGTERQENFVSEENQVEASLRQIPDGLKRTVRARSSAPEREGTMFRVPAAARALCRFPQAVALVPQSRARAGLHRLNSRRFSGVQRESMEFDVLVVGGGPAGLAAAIRAKQVAQAAGQELSVCVVEKGAEIGAHILSGNVFEPRALQELFPDWKDRGAPLDTPVTSDSFYWLPNGKHAVPLPGPLLHIAPEMRQKGNYVISLGQLCRWLSEQAEEVGVETYAGFAADAPVFVDGALAGVQLRDVGIGKDGKEKDTFEAGMHLLGKQTILAEGCRGSLSEMLMKQYNLREGVSPQHYGLGVKEVWEIRPENHRAGTVTHTVGWPLDMWSYGGSFIYHMKPNLLHIGMVVGLDYANPYMSPYQEFQRFKQHPRVQALLEGGTCLSYGARCLNEGGVQAVPKLTFPGGMLTGCSAGFLNVPKIKGSHTAMKTGMLAGAAAAEAVLGGSASGQEVKKYEADVRSSWVWDELMRVRNFKPAWHAGMWPGLSYGGMTLMVSRGKEPWTFRWSKKDSDYTKPAADCQKIEYPKPDGVFSFDLLENLARSGVNHEHDQPAHLKVKDEHAQVPLEVSLPLYDGPEGRFCPAKVYEYVPDEEAEGKMKLQINAQNCVHCKCCSIKTPKEFINWTVPEGGGGPQYAAMCSKVESAGGSVWSEVNFISAFLVALVSLSTRTLSAGWLRERPQCLDYVHNQEELDGIATFSDALRAGSREWPSEIIAGSFQPLPLEVTKHKCVWAETMFAMSPTMVFMPAAALGLRLRLEPCKRHAWPEESCFCSELVADWETFHANKNAPCSRAPKQSQEESEAGHFVKQTLPLPGRAEAEAMATAAEFRRFCSRLWARAESRAMGPEPCLKKEHRREDDDDDEENSGCVPFNFFHWLSSLFFGSPEEDEQTCAASGGLRERLPPLSWQEQCSRDRCLAEPQPHKATRYHYIVNQKDVFKMEIYNDGPFYTSYYVYEAGVDSAEFWPEHGYNYQWGAMQGGHAVVLVGWESSCQYHGDCSSSLMPSASVSLCKLQSCRLLHSAQTRVSSTALAPPSLRKHRGLMANLKMNFARMSGIEPPPGLAPPPGLVPMFPEADQAAWDREDVVAAPIPVGLICRSETSPLDEKAIVKCDSFKGSDDASESEVTRTPSMDSQRSLDSSFDEILIAPSIGSFGHPEMCSRPCVYFTWGPCPKAAYCGFCHLAHRESIGKLDKRQRKIFQKLGEAEMIELLLPHMLERSKRFQSADDANEVLDVLARRLQDLAPTGDAIQSITTRKVDKLGYVLKQMPFHALASLIFARSDFDTDFLDDLTMATARLRAKLPAATSNDGLEYVRVEDKIAIPGDNDPVQPPSQCVVIEWLFTWQRQRMQIARFIVIGVTPSLSRGAALAPAGGGKAPASRLLGSLLERFPNDGSGDASARGPPGYHLHIASAAADGDCDLRPESLQREITLGVKEPGRFMPFAIYNAEAMSAGTMCSLDNTMTLDSGVVLPTKLGVSELSWILGFSVEAILCRRDISRLSLTFNYYGLARSLSDSFAVSVAPQSLRAQEMRLAAAMRRGRAGALRFRLRATPVVMALAAGTLLSRSFIGSQPSDRSSRVSRAFFGGLFGSPQGSPTPIKDAPQENARHYITGGQMYPPWPAGMKEAMFGMGCFWCSENIFMRVPGVYSTQVGYAGGGIENPTYGDVCTGATNHNEVVRVVYDPEKVSYVELLQKFWEKHDPTTLNQQGNDFGTQYRSGIYYYSEEQRLLAEETKAQYQEAIKKANAAWGRSISTEIEPAPTFYYAESFHQQYDAKPGNHEEDRRMRSELTTATDGTVCRFAMALATLSAAIVDQLLHPSRCGEVIVDASSLLEAQPRLTIAFFKGWD</sequence>
<evidence type="ECO:0000256" key="1">
    <source>
        <dbReference type="ARBA" id="ARBA00001966"/>
    </source>
</evidence>
<dbReference type="SUPFAM" id="SSF56112">
    <property type="entry name" value="Protein kinase-like (PK-like)"/>
    <property type="match status" value="2"/>
</dbReference>
<dbReference type="SMART" id="SM00220">
    <property type="entry name" value="S_TKc"/>
    <property type="match status" value="1"/>
</dbReference>
<dbReference type="EMBL" id="LSRX01000577">
    <property type="protein sequence ID" value="OLP93522.1"/>
    <property type="molecule type" value="Genomic_DNA"/>
</dbReference>
<dbReference type="SUPFAM" id="SSF63825">
    <property type="entry name" value="YWTD domain"/>
    <property type="match status" value="1"/>
</dbReference>
<dbReference type="SUPFAM" id="SSF54001">
    <property type="entry name" value="Cysteine proteinases"/>
    <property type="match status" value="1"/>
</dbReference>
<dbReference type="GO" id="GO:0051536">
    <property type="term" value="F:iron-sulfur cluster binding"/>
    <property type="evidence" value="ECO:0007669"/>
    <property type="project" value="UniProtKB-KW"/>
</dbReference>
<dbReference type="Pfam" id="PF05187">
    <property type="entry name" value="Fer4_ETF_QO"/>
    <property type="match status" value="1"/>
</dbReference>
<evidence type="ECO:0000256" key="25">
    <source>
        <dbReference type="SAM" id="MobiDB-lite"/>
    </source>
</evidence>
<dbReference type="InterPro" id="IPR008271">
    <property type="entry name" value="Ser/Thr_kinase_AS"/>
</dbReference>
<evidence type="ECO:0000256" key="8">
    <source>
        <dbReference type="ARBA" id="ARBA00012696"/>
    </source>
</evidence>
<keyword evidence="26" id="KW-0732">Signal</keyword>
<comment type="subcellular location">
    <subcellularLocation>
        <location evidence="4">Mitochondrion inner membrane</location>
    </subcellularLocation>
</comment>
<keyword evidence="11" id="KW-0479">Metal-binding</keyword>
<keyword evidence="9" id="KW-0813">Transport</keyword>
<comment type="function">
    <text evidence="3">Accepts electrons from ETF and reduces ubiquinone.</text>
</comment>
<keyword evidence="14" id="KW-0809">Transit peptide</keyword>
<evidence type="ECO:0000256" key="17">
    <source>
        <dbReference type="ARBA" id="ARBA00023004"/>
    </source>
</evidence>
<dbReference type="InterPro" id="IPR011042">
    <property type="entry name" value="6-blade_b-propeller_TolB-like"/>
</dbReference>
<dbReference type="Gene3D" id="3.50.50.60">
    <property type="entry name" value="FAD/NAD(P)-binding domain"/>
    <property type="match status" value="1"/>
</dbReference>
<evidence type="ECO:0000256" key="12">
    <source>
        <dbReference type="ARBA" id="ARBA00022792"/>
    </source>
</evidence>
<evidence type="ECO:0000313" key="30">
    <source>
        <dbReference type="Proteomes" id="UP000186817"/>
    </source>
</evidence>
<dbReference type="FunFam" id="3.30.70.20:FF:000015">
    <property type="entry name" value="Electron transfer flavoprotein-ubiquinone oxidoreductase"/>
    <property type="match status" value="1"/>
</dbReference>
<dbReference type="Gene3D" id="3.30.70.20">
    <property type="match status" value="1"/>
</dbReference>
<evidence type="ECO:0000256" key="13">
    <source>
        <dbReference type="ARBA" id="ARBA00022827"/>
    </source>
</evidence>
<evidence type="ECO:0000256" key="24">
    <source>
        <dbReference type="ARBA" id="ARBA00052682"/>
    </source>
</evidence>
<comment type="cofactor">
    <cofactor evidence="1">
        <name>[4Fe-4S] cluster</name>
        <dbReference type="ChEBI" id="CHEBI:49883"/>
    </cofactor>
</comment>
<dbReference type="GO" id="GO:0005524">
    <property type="term" value="F:ATP binding"/>
    <property type="evidence" value="ECO:0007669"/>
    <property type="project" value="InterPro"/>
</dbReference>
<dbReference type="SUPFAM" id="SSF55068">
    <property type="entry name" value="Peptide methionine sulfoxide reductase"/>
    <property type="match status" value="1"/>
</dbReference>
<dbReference type="SUPFAM" id="SSF54373">
    <property type="entry name" value="FAD-linked reductases, C-terminal domain"/>
    <property type="match status" value="1"/>
</dbReference>
<keyword evidence="17" id="KW-0408">Iron</keyword>
<organism evidence="29 30">
    <name type="scientific">Symbiodinium microadriaticum</name>
    <name type="common">Dinoflagellate</name>
    <name type="synonym">Zooxanthella microadriatica</name>
    <dbReference type="NCBI Taxonomy" id="2951"/>
    <lineage>
        <taxon>Eukaryota</taxon>
        <taxon>Sar</taxon>
        <taxon>Alveolata</taxon>
        <taxon>Dinophyceae</taxon>
        <taxon>Suessiales</taxon>
        <taxon>Symbiodiniaceae</taxon>
        <taxon>Symbiodinium</taxon>
    </lineage>
</organism>
<dbReference type="Gene3D" id="3.30.9.90">
    <property type="match status" value="1"/>
</dbReference>
<accession>A0A1Q9DEF1</accession>
<comment type="cofactor">
    <cofactor evidence="2">
        <name>FAD</name>
        <dbReference type="ChEBI" id="CHEBI:57692"/>
    </cofactor>
</comment>
<dbReference type="NCBIfam" id="TIGR00401">
    <property type="entry name" value="msrA"/>
    <property type="match status" value="1"/>
</dbReference>
<dbReference type="Gene3D" id="1.10.510.10">
    <property type="entry name" value="Transferase(Phosphotransferase) domain 1"/>
    <property type="match status" value="2"/>
</dbReference>
<evidence type="ECO:0000256" key="16">
    <source>
        <dbReference type="ARBA" id="ARBA00023002"/>
    </source>
</evidence>
<dbReference type="Pfam" id="PF21162">
    <property type="entry name" value="ETFQO_UQ-bd"/>
    <property type="match status" value="1"/>
</dbReference>
<dbReference type="InterPro" id="IPR049398">
    <property type="entry name" value="ETF-QO/FixC_UQ-bd"/>
</dbReference>
<evidence type="ECO:0000256" key="18">
    <source>
        <dbReference type="ARBA" id="ARBA00023014"/>
    </source>
</evidence>
<reference evidence="29 30" key="1">
    <citation type="submission" date="2016-02" db="EMBL/GenBank/DDBJ databases">
        <title>Genome analysis of coral dinoflagellate symbionts highlights evolutionary adaptations to a symbiotic lifestyle.</title>
        <authorList>
            <person name="Aranda M."/>
            <person name="Li Y."/>
            <person name="Liew Y.J."/>
            <person name="Baumgarten S."/>
            <person name="Simakov O."/>
            <person name="Wilson M."/>
            <person name="Piel J."/>
            <person name="Ashoor H."/>
            <person name="Bougouffa S."/>
            <person name="Bajic V.B."/>
            <person name="Ryu T."/>
            <person name="Ravasi T."/>
            <person name="Bayer T."/>
            <person name="Micklem G."/>
            <person name="Kim H."/>
            <person name="Bhak J."/>
            <person name="Lajeunesse T.C."/>
            <person name="Voolstra C.R."/>
        </authorList>
    </citation>
    <scope>NUCLEOTIDE SEQUENCE [LARGE SCALE GENOMIC DNA]</scope>
    <source>
        <strain evidence="29 30">CCMP2467</strain>
    </source>
</reference>
<dbReference type="SUPFAM" id="SSF51905">
    <property type="entry name" value="FAD/NAD(P)-binding domain"/>
    <property type="match status" value="1"/>
</dbReference>
<feature type="domain" description="4Fe-4S ferredoxin-type" evidence="28">
    <location>
        <begin position="2410"/>
        <end position="2439"/>
    </location>
</feature>
<dbReference type="InterPro" id="IPR036188">
    <property type="entry name" value="FAD/NAD-bd_sf"/>
</dbReference>
<dbReference type="InterPro" id="IPR036509">
    <property type="entry name" value="Met_Sox_Rdtase_MsrA_sf"/>
</dbReference>
<dbReference type="Proteomes" id="UP000186817">
    <property type="component" value="Unassembled WGS sequence"/>
</dbReference>
<dbReference type="PROSITE" id="PS51379">
    <property type="entry name" value="4FE4S_FER_2"/>
    <property type="match status" value="1"/>
</dbReference>
<feature type="domain" description="Protein kinase" evidence="27">
    <location>
        <begin position="518"/>
        <end position="897"/>
    </location>
</feature>
<keyword evidence="16" id="KW-0560">Oxidoreductase</keyword>
<dbReference type="GO" id="GO:0008113">
    <property type="term" value="F:peptide-methionine (S)-S-oxide reductase activity"/>
    <property type="evidence" value="ECO:0007669"/>
    <property type="project" value="UniProtKB-EC"/>
</dbReference>
<dbReference type="InterPro" id="IPR007859">
    <property type="entry name" value="ETF-QO/FixX_C"/>
</dbReference>
<dbReference type="GO" id="GO:0046872">
    <property type="term" value="F:metal ion binding"/>
    <property type="evidence" value="ECO:0007669"/>
    <property type="project" value="UniProtKB-KW"/>
</dbReference>
<dbReference type="PROSITE" id="PS00108">
    <property type="entry name" value="PROTEIN_KINASE_ST"/>
    <property type="match status" value="1"/>
</dbReference>
<dbReference type="GO" id="GO:0004174">
    <property type="term" value="F:electron-transferring-flavoprotein dehydrogenase activity"/>
    <property type="evidence" value="ECO:0007669"/>
    <property type="project" value="UniProtKB-EC"/>
</dbReference>
<proteinExistence type="inferred from homology"/>
<feature type="signal peptide" evidence="26">
    <location>
        <begin position="1"/>
        <end position="22"/>
    </location>
</feature>
<gene>
    <name evidence="29" type="primary">Etfdh</name>
    <name evidence="29" type="ORF">AK812_SmicGene24548</name>
</gene>
<keyword evidence="20" id="KW-0496">Mitochondrion</keyword>
<evidence type="ECO:0000256" key="11">
    <source>
        <dbReference type="ARBA" id="ARBA00022723"/>
    </source>
</evidence>
<keyword evidence="15" id="KW-0249">Electron transport</keyword>
<comment type="similarity">
    <text evidence="5">Belongs to the MsrA Met sulfoxide reductase family.</text>
</comment>
<dbReference type="Pfam" id="PF13450">
    <property type="entry name" value="NAD_binding_8"/>
    <property type="match status" value="1"/>
</dbReference>
<dbReference type="PROSITE" id="PS50011">
    <property type="entry name" value="PROTEIN_KINASE_DOM"/>
    <property type="match status" value="1"/>
</dbReference>
<dbReference type="InterPro" id="IPR000719">
    <property type="entry name" value="Prot_kinase_dom"/>
</dbReference>
<evidence type="ECO:0000256" key="9">
    <source>
        <dbReference type="ARBA" id="ARBA00022448"/>
    </source>
</evidence>
<dbReference type="InterPro" id="IPR040156">
    <property type="entry name" value="ETF-QO"/>
</dbReference>
<feature type="region of interest" description="Disordered" evidence="25">
    <location>
        <begin position="2928"/>
        <end position="2948"/>
    </location>
</feature>